<dbReference type="Proteomes" id="UP001055879">
    <property type="component" value="Linkage Group LG09"/>
</dbReference>
<name>A0ACB8ZZ51_ARCLA</name>
<reference evidence="1 2" key="2">
    <citation type="journal article" date="2022" name="Mol. Ecol. Resour.">
        <title>The genomes of chicory, endive, great burdock and yacon provide insights into Asteraceae paleo-polyploidization history and plant inulin production.</title>
        <authorList>
            <person name="Fan W."/>
            <person name="Wang S."/>
            <person name="Wang H."/>
            <person name="Wang A."/>
            <person name="Jiang F."/>
            <person name="Liu H."/>
            <person name="Zhao H."/>
            <person name="Xu D."/>
            <person name="Zhang Y."/>
        </authorList>
    </citation>
    <scope>NUCLEOTIDE SEQUENCE [LARGE SCALE GENOMIC DNA]</scope>
    <source>
        <strain evidence="2">cv. Niubang</strain>
    </source>
</reference>
<sequence>MAALKRLLRYLVDKDDYISTTGYVVYLDRNPISWISKKQRTIARSSTEAEYRAIASITAEVLWVLNLLTELGHQSVVQPSIFCDNTGATFVAANPKFHSKMKHLGLDYHFVRENVQNGTLRVSHISSKDQLADALTKPLPRTAFQTFVSKIDLHLRPSILRGDDKDKDCDHDTPYHIP</sequence>
<dbReference type="EMBL" id="CM042055">
    <property type="protein sequence ID" value="KAI3702935.1"/>
    <property type="molecule type" value="Genomic_DNA"/>
</dbReference>
<evidence type="ECO:0000313" key="2">
    <source>
        <dbReference type="Proteomes" id="UP001055879"/>
    </source>
</evidence>
<accession>A0ACB8ZZ51</accession>
<proteinExistence type="predicted"/>
<keyword evidence="2" id="KW-1185">Reference proteome</keyword>
<gene>
    <name evidence="1" type="ORF">L6452_28689</name>
</gene>
<protein>
    <submittedName>
        <fullName evidence="1">Uncharacterized protein</fullName>
    </submittedName>
</protein>
<organism evidence="1 2">
    <name type="scientific">Arctium lappa</name>
    <name type="common">Greater burdock</name>
    <name type="synonym">Lappa major</name>
    <dbReference type="NCBI Taxonomy" id="4217"/>
    <lineage>
        <taxon>Eukaryota</taxon>
        <taxon>Viridiplantae</taxon>
        <taxon>Streptophyta</taxon>
        <taxon>Embryophyta</taxon>
        <taxon>Tracheophyta</taxon>
        <taxon>Spermatophyta</taxon>
        <taxon>Magnoliopsida</taxon>
        <taxon>eudicotyledons</taxon>
        <taxon>Gunneridae</taxon>
        <taxon>Pentapetalae</taxon>
        <taxon>asterids</taxon>
        <taxon>campanulids</taxon>
        <taxon>Asterales</taxon>
        <taxon>Asteraceae</taxon>
        <taxon>Carduoideae</taxon>
        <taxon>Cardueae</taxon>
        <taxon>Arctiinae</taxon>
        <taxon>Arctium</taxon>
    </lineage>
</organism>
<evidence type="ECO:0000313" key="1">
    <source>
        <dbReference type="EMBL" id="KAI3702935.1"/>
    </source>
</evidence>
<comment type="caution">
    <text evidence="1">The sequence shown here is derived from an EMBL/GenBank/DDBJ whole genome shotgun (WGS) entry which is preliminary data.</text>
</comment>
<reference evidence="2" key="1">
    <citation type="journal article" date="2022" name="Mol. Ecol. Resour.">
        <title>The genomes of chicory, endive, great burdock and yacon provide insights into Asteraceae palaeo-polyploidization history and plant inulin production.</title>
        <authorList>
            <person name="Fan W."/>
            <person name="Wang S."/>
            <person name="Wang H."/>
            <person name="Wang A."/>
            <person name="Jiang F."/>
            <person name="Liu H."/>
            <person name="Zhao H."/>
            <person name="Xu D."/>
            <person name="Zhang Y."/>
        </authorList>
    </citation>
    <scope>NUCLEOTIDE SEQUENCE [LARGE SCALE GENOMIC DNA]</scope>
    <source>
        <strain evidence="2">cv. Niubang</strain>
    </source>
</reference>